<evidence type="ECO:0000259" key="2">
    <source>
        <dbReference type="Pfam" id="PF24463"/>
    </source>
</evidence>
<gene>
    <name evidence="3" type="ORF">SAMN05421783_13913</name>
</gene>
<sequence>MQRLYQARDRIEAQLLLDFLDRHLVEAVILGDFLSGAAGGLPADIGPTLWVVEDEDLERGRELLGRFQADARRPSNTVTWHCSACGESVDGDFDLCWNCGQPRAETGL</sequence>
<feature type="domain" description="DUF7577" evidence="2">
    <location>
        <begin position="79"/>
        <end position="102"/>
    </location>
</feature>
<evidence type="ECO:0000259" key="1">
    <source>
        <dbReference type="Pfam" id="PF09413"/>
    </source>
</evidence>
<dbReference type="InterPro" id="IPR018551">
    <property type="entry name" value="DUF2007"/>
</dbReference>
<organism evidence="3 4">
    <name type="scientific">Thiocapsa roseopersicina</name>
    <dbReference type="NCBI Taxonomy" id="1058"/>
    <lineage>
        <taxon>Bacteria</taxon>
        <taxon>Pseudomonadati</taxon>
        <taxon>Pseudomonadota</taxon>
        <taxon>Gammaproteobacteria</taxon>
        <taxon>Chromatiales</taxon>
        <taxon>Chromatiaceae</taxon>
        <taxon>Thiocapsa</taxon>
    </lineage>
</organism>
<name>A0A1H3CWR6_THIRO</name>
<dbReference type="STRING" id="1058.SAMN05421783_13913"/>
<reference evidence="4" key="1">
    <citation type="submission" date="2016-10" db="EMBL/GenBank/DDBJ databases">
        <authorList>
            <person name="Varghese N."/>
            <person name="Submissions S."/>
        </authorList>
    </citation>
    <scope>NUCLEOTIDE SEQUENCE [LARGE SCALE GENOMIC DNA]</scope>
    <source>
        <strain evidence="4">DSM 217</strain>
    </source>
</reference>
<dbReference type="OrthoDB" id="9814654at2"/>
<dbReference type="Pfam" id="PF09413">
    <property type="entry name" value="DUF2007"/>
    <property type="match status" value="1"/>
</dbReference>
<proteinExistence type="predicted"/>
<dbReference type="InterPro" id="IPR055999">
    <property type="entry name" value="DUF7577"/>
</dbReference>
<dbReference type="Pfam" id="PF24463">
    <property type="entry name" value="DUF7577"/>
    <property type="match status" value="1"/>
</dbReference>
<feature type="domain" description="DUF2007" evidence="1">
    <location>
        <begin position="1"/>
        <end position="67"/>
    </location>
</feature>
<accession>A0A1H3CWR6</accession>
<dbReference type="RefSeq" id="WP_093038060.1">
    <property type="nucleotide sequence ID" value="NZ_FNNZ01000039.1"/>
</dbReference>
<evidence type="ECO:0000313" key="3">
    <source>
        <dbReference type="EMBL" id="SDX58591.1"/>
    </source>
</evidence>
<protein>
    <submittedName>
        <fullName evidence="3">Putative signal transducing protein</fullName>
    </submittedName>
</protein>
<dbReference type="AlphaFoldDB" id="A0A1H3CWR6"/>
<dbReference type="EMBL" id="FNNZ01000039">
    <property type="protein sequence ID" value="SDX58591.1"/>
    <property type="molecule type" value="Genomic_DNA"/>
</dbReference>
<keyword evidence="4" id="KW-1185">Reference proteome</keyword>
<dbReference type="Proteomes" id="UP000198816">
    <property type="component" value="Unassembled WGS sequence"/>
</dbReference>
<evidence type="ECO:0000313" key="4">
    <source>
        <dbReference type="Proteomes" id="UP000198816"/>
    </source>
</evidence>